<comment type="subcellular location">
    <subcellularLocation>
        <location evidence="1">Secreted</location>
        <location evidence="1">Cell wall</location>
    </subcellularLocation>
</comment>
<evidence type="ECO:0000256" key="5">
    <source>
        <dbReference type="ARBA" id="ARBA00047400"/>
    </source>
</evidence>
<keyword evidence="7" id="KW-1185">Reference proteome</keyword>
<evidence type="ECO:0000256" key="4">
    <source>
        <dbReference type="ARBA" id="ARBA00040781"/>
    </source>
</evidence>
<keyword evidence="3" id="KW-0134">Cell wall</keyword>
<comment type="similarity">
    <text evidence="2">Belongs to the short-chain dehydrogenases/reductases (SDR) family.</text>
</comment>
<dbReference type="EMBL" id="WBZJ01000001">
    <property type="protein sequence ID" value="KAB3522823.1"/>
    <property type="molecule type" value="Genomic_DNA"/>
</dbReference>
<keyword evidence="3" id="KW-0964">Secreted</keyword>
<dbReference type="InterPro" id="IPR050259">
    <property type="entry name" value="SDR"/>
</dbReference>
<comment type="catalytic activity">
    <reaction evidence="5">
        <text>a (3R)-hydroxyacyl-[ACP] + NADP(+) = a 3-oxoacyl-[ACP] + NADPH + H(+)</text>
        <dbReference type="Rhea" id="RHEA:17397"/>
        <dbReference type="Rhea" id="RHEA-COMP:9916"/>
        <dbReference type="Rhea" id="RHEA-COMP:9945"/>
        <dbReference type="ChEBI" id="CHEBI:15378"/>
        <dbReference type="ChEBI" id="CHEBI:57783"/>
        <dbReference type="ChEBI" id="CHEBI:58349"/>
        <dbReference type="ChEBI" id="CHEBI:78776"/>
        <dbReference type="ChEBI" id="CHEBI:78827"/>
        <dbReference type="EC" id="1.1.1.100"/>
    </reaction>
    <physiologicalReaction direction="right-to-left" evidence="5">
        <dbReference type="Rhea" id="RHEA:17399"/>
    </physiologicalReaction>
</comment>
<dbReference type="InterPro" id="IPR002347">
    <property type="entry name" value="SDR_fam"/>
</dbReference>
<proteinExistence type="inferred from homology"/>
<dbReference type="Pfam" id="PF13561">
    <property type="entry name" value="adh_short_C2"/>
    <property type="match status" value="1"/>
</dbReference>
<evidence type="ECO:0000256" key="2">
    <source>
        <dbReference type="ARBA" id="ARBA00006484"/>
    </source>
</evidence>
<dbReference type="PANTHER" id="PTHR42879">
    <property type="entry name" value="3-OXOACYL-(ACYL-CARRIER-PROTEIN) REDUCTASE"/>
    <property type="match status" value="1"/>
</dbReference>
<dbReference type="SUPFAM" id="SSF51735">
    <property type="entry name" value="NAD(P)-binding Rossmann-fold domains"/>
    <property type="match status" value="1"/>
</dbReference>
<evidence type="ECO:0000256" key="1">
    <source>
        <dbReference type="ARBA" id="ARBA00004191"/>
    </source>
</evidence>
<name>A0ABQ6VES7_9CORY</name>
<gene>
    <name evidence="6" type="ORF">F8377_01240</name>
</gene>
<sequence>MDLGLRGRSAIVTGGSKGLGFATAAALVTEGANVAICSRTESEINDAVNSLRNTARSTFPEEPPRVVGYTADVRDGQAVREFVSAAAQDLGAVDILVNNAGGAHPGSPSTITDEAFEADFNIKVLSWQRLIKEALPYLRKSDQPRIINIGSVYGRVPDPGFFSTSVFRAADENLTKTWAAHLASEGILVNLVNIGVIETPQWENIRSKRAPELSMEEFFSKTVSEDIPLGRVGDAQELGDVVTFLASARSSYITGASIDVAGGMGLRF</sequence>
<dbReference type="InterPro" id="IPR036291">
    <property type="entry name" value="NAD(P)-bd_dom_sf"/>
</dbReference>
<organism evidence="6 7">
    <name type="scientific">Corynebacterium zhongnanshanii</name>
    <dbReference type="NCBI Taxonomy" id="2768834"/>
    <lineage>
        <taxon>Bacteria</taxon>
        <taxon>Bacillati</taxon>
        <taxon>Actinomycetota</taxon>
        <taxon>Actinomycetes</taxon>
        <taxon>Mycobacteriales</taxon>
        <taxon>Corynebacteriaceae</taxon>
        <taxon>Corynebacterium</taxon>
    </lineage>
</organism>
<protein>
    <recommendedName>
        <fullName evidence="4">3-oxoacyl-[acyl-carrier-protein] reductase MabA</fullName>
    </recommendedName>
</protein>
<dbReference type="Gene3D" id="3.40.50.720">
    <property type="entry name" value="NAD(P)-binding Rossmann-like Domain"/>
    <property type="match status" value="1"/>
</dbReference>
<dbReference type="RefSeq" id="WP_151843704.1">
    <property type="nucleotide sequence ID" value="NZ_WBZJ01000001.1"/>
</dbReference>
<dbReference type="Proteomes" id="UP000436181">
    <property type="component" value="Unassembled WGS sequence"/>
</dbReference>
<dbReference type="PANTHER" id="PTHR42879:SF6">
    <property type="entry name" value="NADPH-DEPENDENT REDUCTASE BACG"/>
    <property type="match status" value="1"/>
</dbReference>
<evidence type="ECO:0000313" key="6">
    <source>
        <dbReference type="EMBL" id="KAB3522823.1"/>
    </source>
</evidence>
<accession>A0ABQ6VES7</accession>
<evidence type="ECO:0000256" key="3">
    <source>
        <dbReference type="ARBA" id="ARBA00022512"/>
    </source>
</evidence>
<dbReference type="PRINTS" id="PR00081">
    <property type="entry name" value="GDHRDH"/>
</dbReference>
<comment type="caution">
    <text evidence="6">The sequence shown here is derived from an EMBL/GenBank/DDBJ whole genome shotgun (WGS) entry which is preliminary data.</text>
</comment>
<evidence type="ECO:0000313" key="7">
    <source>
        <dbReference type="Proteomes" id="UP000436181"/>
    </source>
</evidence>
<reference evidence="6 7" key="1">
    <citation type="submission" date="2019-10" db="EMBL/GenBank/DDBJ databases">
        <title>Corynebacterium sp novel species isolated from the respiratory tract of Marmot.</title>
        <authorList>
            <person name="Zhang G."/>
        </authorList>
    </citation>
    <scope>NUCLEOTIDE SEQUENCE [LARGE SCALE GENOMIC DNA]</scope>
    <source>
        <strain evidence="6 7">336</strain>
    </source>
</reference>